<protein>
    <submittedName>
        <fullName evidence="1">Uncharacterized protein</fullName>
    </submittedName>
</protein>
<keyword evidence="2" id="KW-1185">Reference proteome</keyword>
<gene>
    <name evidence="1" type="primary">ga27979</name>
    <name evidence="1" type="ORF">PR202_ga27979</name>
</gene>
<dbReference type="Proteomes" id="UP001054889">
    <property type="component" value="Unassembled WGS sequence"/>
</dbReference>
<reference evidence="1" key="2">
    <citation type="submission" date="2021-12" db="EMBL/GenBank/DDBJ databases">
        <title>Resequencing data analysis of finger millet.</title>
        <authorList>
            <person name="Hatakeyama M."/>
            <person name="Aluri S."/>
            <person name="Balachadran M.T."/>
            <person name="Sivarajan S.R."/>
            <person name="Poveda L."/>
            <person name="Shimizu-Inatsugi R."/>
            <person name="Schlapbach R."/>
            <person name="Sreeman S.M."/>
            <person name="Shimizu K.K."/>
        </authorList>
    </citation>
    <scope>NUCLEOTIDE SEQUENCE</scope>
</reference>
<evidence type="ECO:0000313" key="1">
    <source>
        <dbReference type="EMBL" id="GJN09925.1"/>
    </source>
</evidence>
<evidence type="ECO:0000313" key="2">
    <source>
        <dbReference type="Proteomes" id="UP001054889"/>
    </source>
</evidence>
<organism evidence="1 2">
    <name type="scientific">Eleusine coracana subsp. coracana</name>
    <dbReference type="NCBI Taxonomy" id="191504"/>
    <lineage>
        <taxon>Eukaryota</taxon>
        <taxon>Viridiplantae</taxon>
        <taxon>Streptophyta</taxon>
        <taxon>Embryophyta</taxon>
        <taxon>Tracheophyta</taxon>
        <taxon>Spermatophyta</taxon>
        <taxon>Magnoliopsida</taxon>
        <taxon>Liliopsida</taxon>
        <taxon>Poales</taxon>
        <taxon>Poaceae</taxon>
        <taxon>PACMAD clade</taxon>
        <taxon>Chloridoideae</taxon>
        <taxon>Cynodonteae</taxon>
        <taxon>Eleusininae</taxon>
        <taxon>Eleusine</taxon>
    </lineage>
</organism>
<accession>A0AAV5DJ30</accession>
<sequence>MDGREVMDQGLIRRIGNGATTLIWEMNWLPTGSMRKPVLSTLPDKPRWVSELIDHTTAAWDVEKLERFFTPADREAILNIPICTRQQQDYWAWHHEKKGMFTVRSAYRMLISGKALLHRGGDRTGDPRRRNGFRYGM</sequence>
<dbReference type="AlphaFoldDB" id="A0AAV5DJ30"/>
<name>A0AAV5DJ30_ELECO</name>
<dbReference type="EMBL" id="BQKI01000017">
    <property type="protein sequence ID" value="GJN09925.1"/>
    <property type="molecule type" value="Genomic_DNA"/>
</dbReference>
<comment type="caution">
    <text evidence="1">The sequence shown here is derived from an EMBL/GenBank/DDBJ whole genome shotgun (WGS) entry which is preliminary data.</text>
</comment>
<reference evidence="1" key="1">
    <citation type="journal article" date="2018" name="DNA Res.">
        <title>Multiple hybrid de novo genome assembly of finger millet, an orphan allotetraploid crop.</title>
        <authorList>
            <person name="Hatakeyama M."/>
            <person name="Aluri S."/>
            <person name="Balachadran M.T."/>
            <person name="Sivarajan S.R."/>
            <person name="Patrignani A."/>
            <person name="Gruter S."/>
            <person name="Poveda L."/>
            <person name="Shimizu-Inatsugi R."/>
            <person name="Baeten J."/>
            <person name="Francoijs K.J."/>
            <person name="Nataraja K.N."/>
            <person name="Reddy Y.A.N."/>
            <person name="Phadnis S."/>
            <person name="Ravikumar R.L."/>
            <person name="Schlapbach R."/>
            <person name="Sreeman S.M."/>
            <person name="Shimizu K.K."/>
        </authorList>
    </citation>
    <scope>NUCLEOTIDE SEQUENCE</scope>
</reference>
<proteinExistence type="predicted"/>